<protein>
    <submittedName>
        <fullName evidence="2 4">Uncharacterized protein</fullName>
    </submittedName>
</protein>
<proteinExistence type="predicted"/>
<keyword evidence="3" id="KW-1185">Reference proteome</keyword>
<evidence type="ECO:0000313" key="3">
    <source>
        <dbReference type="Proteomes" id="UP000267029"/>
    </source>
</evidence>
<gene>
    <name evidence="2" type="ORF">MCOS_LOCUS4253</name>
</gene>
<evidence type="ECO:0000313" key="2">
    <source>
        <dbReference type="EMBL" id="VDD78250.1"/>
    </source>
</evidence>
<reference evidence="4" key="2">
    <citation type="submission" date="2019-11" db="UniProtKB">
        <authorList>
            <consortium name="WormBaseParasite"/>
        </authorList>
    </citation>
    <scope>IDENTIFICATION</scope>
</reference>
<reference evidence="2 3" key="1">
    <citation type="submission" date="2018-10" db="EMBL/GenBank/DDBJ databases">
        <authorList>
            <consortium name="Pathogen Informatics"/>
        </authorList>
    </citation>
    <scope>NUCLEOTIDE SEQUENCE [LARGE SCALE GENOMIC DNA]</scope>
</reference>
<name>A0A0R3UBF4_MESCO</name>
<sequence>MPLDCRHLLPFINQNKRHSHKRLLPPPTPSPPRPSRTAPKSRTDRALWCAYSTKCFRKPQKHKLIRESEVAEFKSNHTANSSAVLEVLAEKVNFEMFA</sequence>
<accession>A0A0R3UBF4</accession>
<dbReference type="AlphaFoldDB" id="A0A0R3UBF4"/>
<evidence type="ECO:0000256" key="1">
    <source>
        <dbReference type="SAM" id="MobiDB-lite"/>
    </source>
</evidence>
<evidence type="ECO:0000313" key="4">
    <source>
        <dbReference type="WBParaSite" id="MCU_012670-RA"/>
    </source>
</evidence>
<dbReference type="Proteomes" id="UP000267029">
    <property type="component" value="Unassembled WGS sequence"/>
</dbReference>
<organism evidence="4">
    <name type="scientific">Mesocestoides corti</name>
    <name type="common">Flatworm</name>
    <dbReference type="NCBI Taxonomy" id="53468"/>
    <lineage>
        <taxon>Eukaryota</taxon>
        <taxon>Metazoa</taxon>
        <taxon>Spiralia</taxon>
        <taxon>Lophotrochozoa</taxon>
        <taxon>Platyhelminthes</taxon>
        <taxon>Cestoda</taxon>
        <taxon>Eucestoda</taxon>
        <taxon>Cyclophyllidea</taxon>
        <taxon>Mesocestoididae</taxon>
        <taxon>Mesocestoides</taxon>
    </lineage>
</organism>
<feature type="compositionally biased region" description="Pro residues" evidence="1">
    <location>
        <begin position="24"/>
        <end position="34"/>
    </location>
</feature>
<feature type="region of interest" description="Disordered" evidence="1">
    <location>
        <begin position="16"/>
        <end position="43"/>
    </location>
</feature>
<dbReference type="WBParaSite" id="MCU_012670-RA">
    <property type="protein sequence ID" value="MCU_012670-RA"/>
    <property type="gene ID" value="MCU_012670"/>
</dbReference>
<dbReference type="EMBL" id="UXSR01001425">
    <property type="protein sequence ID" value="VDD78250.1"/>
    <property type="molecule type" value="Genomic_DNA"/>
</dbReference>